<evidence type="ECO:0000313" key="11">
    <source>
        <dbReference type="Proteomes" id="UP000315295"/>
    </source>
</evidence>
<dbReference type="STRING" id="106549.A0A540KI29"/>
<gene>
    <name evidence="10" type="ORF">C1H46_040570</name>
</gene>
<feature type="domain" description="RNase H type-2" evidence="9">
    <location>
        <begin position="1"/>
        <end position="72"/>
    </location>
</feature>
<comment type="caution">
    <text evidence="6">Lacks conserved residue(s) required for the propagation of feature annotation.</text>
</comment>
<dbReference type="GO" id="GO:0004523">
    <property type="term" value="F:RNA-DNA hybrid ribonuclease activity"/>
    <property type="evidence" value="ECO:0007669"/>
    <property type="project" value="UniProtKB-EC"/>
</dbReference>
<dbReference type="Proteomes" id="UP000315295">
    <property type="component" value="Unassembled WGS sequence"/>
</dbReference>
<proteinExistence type="inferred from homology"/>
<keyword evidence="11" id="KW-1185">Reference proteome</keyword>
<evidence type="ECO:0000256" key="6">
    <source>
        <dbReference type="PROSITE-ProRule" id="PRU01319"/>
    </source>
</evidence>
<keyword evidence="2 7" id="KW-0540">Nuclease</keyword>
<sequence>MNKVKAFLLVYVDTVGDAENYRAKLSDRFPALKFVVTKKADSLYPVVSGASIVAKVIIFTLGNSAESLWRRY</sequence>
<dbReference type="GO" id="GO:0032299">
    <property type="term" value="C:ribonuclease H2 complex"/>
    <property type="evidence" value="ECO:0007669"/>
    <property type="project" value="TreeGrafter"/>
</dbReference>
<keyword evidence="8" id="KW-0472">Membrane</keyword>
<dbReference type="Pfam" id="PF01351">
    <property type="entry name" value="RNase_HII"/>
    <property type="match status" value="1"/>
</dbReference>
<dbReference type="Gene3D" id="3.30.420.10">
    <property type="entry name" value="Ribonuclease H-like superfamily/Ribonuclease H"/>
    <property type="match status" value="1"/>
</dbReference>
<dbReference type="GO" id="GO:0003723">
    <property type="term" value="F:RNA binding"/>
    <property type="evidence" value="ECO:0007669"/>
    <property type="project" value="UniProtKB-UniRule"/>
</dbReference>
<keyword evidence="4 7" id="KW-0255">Endonuclease</keyword>
<organism evidence="10 11">
    <name type="scientific">Malus baccata</name>
    <name type="common">Siberian crab apple</name>
    <name type="synonym">Pyrus baccata</name>
    <dbReference type="NCBI Taxonomy" id="106549"/>
    <lineage>
        <taxon>Eukaryota</taxon>
        <taxon>Viridiplantae</taxon>
        <taxon>Streptophyta</taxon>
        <taxon>Embryophyta</taxon>
        <taxon>Tracheophyta</taxon>
        <taxon>Spermatophyta</taxon>
        <taxon>Magnoliopsida</taxon>
        <taxon>eudicotyledons</taxon>
        <taxon>Gunneridae</taxon>
        <taxon>Pentapetalae</taxon>
        <taxon>rosids</taxon>
        <taxon>fabids</taxon>
        <taxon>Rosales</taxon>
        <taxon>Rosaceae</taxon>
        <taxon>Amygdaloideae</taxon>
        <taxon>Maleae</taxon>
        <taxon>Malus</taxon>
    </lineage>
</organism>
<dbReference type="GO" id="GO:0046872">
    <property type="term" value="F:metal ion binding"/>
    <property type="evidence" value="ECO:0007669"/>
    <property type="project" value="UniProtKB-KW"/>
</dbReference>
<evidence type="ECO:0000256" key="4">
    <source>
        <dbReference type="ARBA" id="ARBA00022759"/>
    </source>
</evidence>
<dbReference type="EMBL" id="VIEB01001239">
    <property type="protein sequence ID" value="TQD73868.1"/>
    <property type="molecule type" value="Genomic_DNA"/>
</dbReference>
<evidence type="ECO:0000256" key="8">
    <source>
        <dbReference type="SAM" id="Phobius"/>
    </source>
</evidence>
<dbReference type="InterPro" id="IPR012337">
    <property type="entry name" value="RNaseH-like_sf"/>
</dbReference>
<comment type="caution">
    <text evidence="10">The sequence shown here is derived from an EMBL/GenBank/DDBJ whole genome shotgun (WGS) entry which is preliminary data.</text>
</comment>
<dbReference type="InterPro" id="IPR036397">
    <property type="entry name" value="RNaseH_sf"/>
</dbReference>
<evidence type="ECO:0000313" key="10">
    <source>
        <dbReference type="EMBL" id="TQD73868.1"/>
    </source>
</evidence>
<dbReference type="EC" id="3.1.26.4" evidence="7"/>
<keyword evidence="8" id="KW-0812">Transmembrane</keyword>
<dbReference type="PANTHER" id="PTHR10954:SF7">
    <property type="entry name" value="RIBONUCLEASE H2 SUBUNIT A"/>
    <property type="match status" value="1"/>
</dbReference>
<feature type="transmembrane region" description="Helical" evidence="8">
    <location>
        <begin position="42"/>
        <end position="62"/>
    </location>
</feature>
<dbReference type="PROSITE" id="PS51975">
    <property type="entry name" value="RNASE_H_2"/>
    <property type="match status" value="1"/>
</dbReference>
<evidence type="ECO:0000259" key="9">
    <source>
        <dbReference type="PROSITE" id="PS51975"/>
    </source>
</evidence>
<evidence type="ECO:0000256" key="3">
    <source>
        <dbReference type="ARBA" id="ARBA00022723"/>
    </source>
</evidence>
<comment type="similarity">
    <text evidence="7">Belongs to the RNase HII family.</text>
</comment>
<comment type="catalytic activity">
    <reaction evidence="1 7">
        <text>Endonucleolytic cleavage to 5'-phosphomonoester.</text>
        <dbReference type="EC" id="3.1.26.4"/>
    </reaction>
</comment>
<protein>
    <recommendedName>
        <fullName evidence="7">Ribonuclease</fullName>
        <ecNumber evidence="7">3.1.26.4</ecNumber>
    </recommendedName>
</protein>
<evidence type="ECO:0000256" key="7">
    <source>
        <dbReference type="RuleBase" id="RU003515"/>
    </source>
</evidence>
<evidence type="ECO:0000256" key="2">
    <source>
        <dbReference type="ARBA" id="ARBA00022722"/>
    </source>
</evidence>
<dbReference type="AlphaFoldDB" id="A0A540KI29"/>
<dbReference type="GO" id="GO:0006298">
    <property type="term" value="P:mismatch repair"/>
    <property type="evidence" value="ECO:0007669"/>
    <property type="project" value="TreeGrafter"/>
</dbReference>
<keyword evidence="3" id="KW-0479">Metal-binding</keyword>
<comment type="function">
    <text evidence="7">Endonuclease that specifically degrades the RNA of RNA-DNA hybrids.</text>
</comment>
<dbReference type="PANTHER" id="PTHR10954">
    <property type="entry name" value="RIBONUCLEASE H2 SUBUNIT A"/>
    <property type="match status" value="1"/>
</dbReference>
<reference evidence="10 11" key="1">
    <citation type="journal article" date="2019" name="G3 (Bethesda)">
        <title>Sequencing of a Wild Apple (Malus baccata) Genome Unravels the Differences Between Cultivated and Wild Apple Species Regarding Disease Resistance and Cold Tolerance.</title>
        <authorList>
            <person name="Chen X."/>
        </authorList>
    </citation>
    <scope>NUCLEOTIDE SEQUENCE [LARGE SCALE GENOMIC DNA]</scope>
    <source>
        <strain evidence="11">cv. Shandingzi</strain>
        <tissue evidence="10">Leaves</tissue>
    </source>
</reference>
<accession>A0A540KI29</accession>
<dbReference type="GO" id="GO:0043137">
    <property type="term" value="P:DNA replication, removal of RNA primer"/>
    <property type="evidence" value="ECO:0007669"/>
    <property type="project" value="TreeGrafter"/>
</dbReference>
<evidence type="ECO:0000256" key="1">
    <source>
        <dbReference type="ARBA" id="ARBA00000077"/>
    </source>
</evidence>
<dbReference type="SUPFAM" id="SSF53098">
    <property type="entry name" value="Ribonuclease H-like"/>
    <property type="match status" value="1"/>
</dbReference>
<dbReference type="InterPro" id="IPR001352">
    <property type="entry name" value="RNase_HII/HIII"/>
</dbReference>
<evidence type="ECO:0000256" key="5">
    <source>
        <dbReference type="ARBA" id="ARBA00022801"/>
    </source>
</evidence>
<keyword evidence="5 7" id="KW-0378">Hydrolase</keyword>
<name>A0A540KI29_MALBA</name>
<keyword evidence="8" id="KW-1133">Transmembrane helix</keyword>
<dbReference type="InterPro" id="IPR024567">
    <property type="entry name" value="RNase_HII/HIII_dom"/>
</dbReference>